<evidence type="ECO:0000256" key="7">
    <source>
        <dbReference type="ARBA" id="ARBA00037868"/>
    </source>
</evidence>
<evidence type="ECO:0000313" key="8">
    <source>
        <dbReference type="EMBL" id="KAH1047116.1"/>
    </source>
</evidence>
<dbReference type="Proteomes" id="UP000828251">
    <property type="component" value="Unassembled WGS sequence"/>
</dbReference>
<dbReference type="SUPFAM" id="SSF52540">
    <property type="entry name" value="P-loop containing nucleoside triphosphate hydrolases"/>
    <property type="match status" value="1"/>
</dbReference>
<dbReference type="PROSITE" id="PS51421">
    <property type="entry name" value="RAS"/>
    <property type="match status" value="1"/>
</dbReference>
<dbReference type="PRINTS" id="PR00449">
    <property type="entry name" value="RASTRNSFRMNG"/>
</dbReference>
<dbReference type="SMART" id="SM00173">
    <property type="entry name" value="RAS"/>
    <property type="match status" value="1"/>
</dbReference>
<dbReference type="GO" id="GO:0005525">
    <property type="term" value="F:GTP binding"/>
    <property type="evidence" value="ECO:0007669"/>
    <property type="project" value="UniProtKB-KW"/>
</dbReference>
<dbReference type="GO" id="GO:0012505">
    <property type="term" value="C:endomembrane system"/>
    <property type="evidence" value="ECO:0007669"/>
    <property type="project" value="UniProtKB-SubCell"/>
</dbReference>
<evidence type="ECO:0000256" key="3">
    <source>
        <dbReference type="ARBA" id="ARBA00023134"/>
    </source>
</evidence>
<dbReference type="Pfam" id="PF00071">
    <property type="entry name" value="Ras"/>
    <property type="match status" value="1"/>
</dbReference>
<sequence length="260" mass="28933">MNPLNKQYEFCQLSFSDKASLPKSHSPVFSLLFCPVSTPKSEGKAMSDDEGTGEDYLFKIVIIGDSAVGKSNLLSRYARNEFNPHSKATIGVEFQTQTMEINGKEVKAQIWDTAGQERFRAVTSAYYRGAAGALIVYDISRRTTFDSVGRWLDELKTHSDTTVARILVGNKCDLETIRDVSVEEGKSLAEAEGLFFMETSALDSTNVNKAFELVIREIYNNVSRKVLNSDTQKAELTVNRVTLTETDGSKKTQNFSCCSR</sequence>
<dbReference type="GO" id="GO:0003924">
    <property type="term" value="F:GTPase activity"/>
    <property type="evidence" value="ECO:0007669"/>
    <property type="project" value="InterPro"/>
</dbReference>
<dbReference type="InterPro" id="IPR027417">
    <property type="entry name" value="P-loop_NTPase"/>
</dbReference>
<gene>
    <name evidence="8" type="ORF">J1N35_037900</name>
</gene>
<keyword evidence="3" id="KW-0342">GTP-binding</keyword>
<dbReference type="CDD" id="cd01868">
    <property type="entry name" value="Rab11_like"/>
    <property type="match status" value="1"/>
</dbReference>
<dbReference type="SMART" id="SM00175">
    <property type="entry name" value="RAB"/>
    <property type="match status" value="1"/>
</dbReference>
<comment type="subcellular location">
    <subcellularLocation>
        <location evidence="7">Endomembrane system</location>
        <topology evidence="7">Lipid-anchor</topology>
    </subcellularLocation>
</comment>
<comment type="caution">
    <text evidence="8">The sequence shown here is derived from an EMBL/GenBank/DDBJ whole genome shotgun (WGS) entry which is preliminary data.</text>
</comment>
<dbReference type="InterPro" id="IPR050209">
    <property type="entry name" value="Rab_GTPases_membrane_traffic"/>
</dbReference>
<dbReference type="InterPro" id="IPR001806">
    <property type="entry name" value="Small_GTPase"/>
</dbReference>
<evidence type="ECO:0000256" key="5">
    <source>
        <dbReference type="ARBA" id="ARBA00023288"/>
    </source>
</evidence>
<keyword evidence="6" id="KW-0636">Prenylation</keyword>
<accession>A0A9D3ZLC8</accession>
<evidence type="ECO:0000256" key="2">
    <source>
        <dbReference type="ARBA" id="ARBA00022741"/>
    </source>
</evidence>
<evidence type="ECO:0000256" key="4">
    <source>
        <dbReference type="ARBA" id="ARBA00023136"/>
    </source>
</evidence>
<dbReference type="SMART" id="SM00176">
    <property type="entry name" value="RAN"/>
    <property type="match status" value="1"/>
</dbReference>
<protein>
    <submittedName>
        <fullName evidence="8">Uncharacterized protein</fullName>
    </submittedName>
</protein>
<dbReference type="PROSITE" id="PS51420">
    <property type="entry name" value="RHO"/>
    <property type="match status" value="1"/>
</dbReference>
<dbReference type="NCBIfam" id="TIGR00231">
    <property type="entry name" value="small_GTP"/>
    <property type="match status" value="1"/>
</dbReference>
<evidence type="ECO:0000256" key="1">
    <source>
        <dbReference type="ARBA" id="ARBA00006270"/>
    </source>
</evidence>
<dbReference type="PANTHER" id="PTHR47979">
    <property type="entry name" value="DRAB11-RELATED"/>
    <property type="match status" value="1"/>
</dbReference>
<reference evidence="8 9" key="1">
    <citation type="journal article" date="2021" name="Plant Biotechnol. J.">
        <title>Multi-omics assisted identification of the key and species-specific regulatory components of drought-tolerant mechanisms in Gossypium stocksii.</title>
        <authorList>
            <person name="Yu D."/>
            <person name="Ke L."/>
            <person name="Zhang D."/>
            <person name="Wu Y."/>
            <person name="Sun Y."/>
            <person name="Mei J."/>
            <person name="Sun J."/>
            <person name="Sun Y."/>
        </authorList>
    </citation>
    <scope>NUCLEOTIDE SEQUENCE [LARGE SCALE GENOMIC DNA]</scope>
    <source>
        <strain evidence="9">cv. E1</strain>
        <tissue evidence="8">Leaf</tissue>
    </source>
</reference>
<keyword evidence="9" id="KW-1185">Reference proteome</keyword>
<dbReference type="FunFam" id="3.40.50.300:FF:000274">
    <property type="entry name" value="ras-related protein RABA5a"/>
    <property type="match status" value="1"/>
</dbReference>
<keyword evidence="4" id="KW-0472">Membrane</keyword>
<organism evidence="8 9">
    <name type="scientific">Gossypium stocksii</name>
    <dbReference type="NCBI Taxonomy" id="47602"/>
    <lineage>
        <taxon>Eukaryota</taxon>
        <taxon>Viridiplantae</taxon>
        <taxon>Streptophyta</taxon>
        <taxon>Embryophyta</taxon>
        <taxon>Tracheophyta</taxon>
        <taxon>Spermatophyta</taxon>
        <taxon>Magnoliopsida</taxon>
        <taxon>eudicotyledons</taxon>
        <taxon>Gunneridae</taxon>
        <taxon>Pentapetalae</taxon>
        <taxon>rosids</taxon>
        <taxon>malvids</taxon>
        <taxon>Malvales</taxon>
        <taxon>Malvaceae</taxon>
        <taxon>Malvoideae</taxon>
        <taxon>Gossypium</taxon>
    </lineage>
</organism>
<dbReference type="OrthoDB" id="9989112at2759"/>
<dbReference type="SMART" id="SM00174">
    <property type="entry name" value="RHO"/>
    <property type="match status" value="1"/>
</dbReference>
<dbReference type="AlphaFoldDB" id="A0A9D3ZLC8"/>
<keyword evidence="5" id="KW-0449">Lipoprotein</keyword>
<dbReference type="Gene3D" id="3.40.50.300">
    <property type="entry name" value="P-loop containing nucleotide triphosphate hydrolases"/>
    <property type="match status" value="1"/>
</dbReference>
<dbReference type="EMBL" id="JAIQCV010000011">
    <property type="protein sequence ID" value="KAH1047116.1"/>
    <property type="molecule type" value="Genomic_DNA"/>
</dbReference>
<evidence type="ECO:0000256" key="6">
    <source>
        <dbReference type="ARBA" id="ARBA00023289"/>
    </source>
</evidence>
<dbReference type="PROSITE" id="PS51419">
    <property type="entry name" value="RAB"/>
    <property type="match status" value="1"/>
</dbReference>
<proteinExistence type="inferred from homology"/>
<dbReference type="InterPro" id="IPR005225">
    <property type="entry name" value="Small_GTP-bd"/>
</dbReference>
<evidence type="ECO:0000313" key="9">
    <source>
        <dbReference type="Proteomes" id="UP000828251"/>
    </source>
</evidence>
<keyword evidence="2" id="KW-0547">Nucleotide-binding</keyword>
<name>A0A9D3ZLC8_9ROSI</name>
<comment type="similarity">
    <text evidence="1">Belongs to the small GTPase superfamily. Rab family.</text>
</comment>